<evidence type="ECO:0000313" key="2">
    <source>
        <dbReference type="Proteomes" id="UP000091857"/>
    </source>
</evidence>
<protein>
    <submittedName>
        <fullName evidence="1">Uncharacterized protein</fullName>
    </submittedName>
</protein>
<keyword evidence="2" id="KW-1185">Reference proteome</keyword>
<accession>A0ACB7GHI8</accession>
<reference evidence="2" key="1">
    <citation type="journal article" date="2016" name="Nat. Biotechnol.">
        <title>Sequencing wild and cultivated cassava and related species reveals extensive interspecific hybridization and genetic diversity.</title>
        <authorList>
            <person name="Bredeson J.V."/>
            <person name="Lyons J.B."/>
            <person name="Prochnik S.E."/>
            <person name="Wu G.A."/>
            <person name="Ha C.M."/>
            <person name="Edsinger-Gonzales E."/>
            <person name="Grimwood J."/>
            <person name="Schmutz J."/>
            <person name="Rabbi I.Y."/>
            <person name="Egesi C."/>
            <person name="Nauluvula P."/>
            <person name="Lebot V."/>
            <person name="Ndunguru J."/>
            <person name="Mkamilo G."/>
            <person name="Bart R.S."/>
            <person name="Setter T.L."/>
            <person name="Gleadow R.M."/>
            <person name="Kulakow P."/>
            <person name="Ferguson M.E."/>
            <person name="Rounsley S."/>
            <person name="Rokhsar D.S."/>
        </authorList>
    </citation>
    <scope>NUCLEOTIDE SEQUENCE [LARGE SCALE GENOMIC DNA]</scope>
    <source>
        <strain evidence="2">cv. AM560-2</strain>
    </source>
</reference>
<dbReference type="EMBL" id="CM004400">
    <property type="protein sequence ID" value="KAG8638973.1"/>
    <property type="molecule type" value="Genomic_DNA"/>
</dbReference>
<gene>
    <name evidence="1" type="ORF">MANES_14G086300v8</name>
</gene>
<comment type="caution">
    <text evidence="1">The sequence shown here is derived from an EMBL/GenBank/DDBJ whole genome shotgun (WGS) entry which is preliminary data.</text>
</comment>
<proteinExistence type="predicted"/>
<dbReference type="Proteomes" id="UP000091857">
    <property type="component" value="Chromosome 14"/>
</dbReference>
<name>A0ACB7GHI8_MANES</name>
<organism evidence="1 2">
    <name type="scientific">Manihot esculenta</name>
    <name type="common">Cassava</name>
    <name type="synonym">Jatropha manihot</name>
    <dbReference type="NCBI Taxonomy" id="3983"/>
    <lineage>
        <taxon>Eukaryota</taxon>
        <taxon>Viridiplantae</taxon>
        <taxon>Streptophyta</taxon>
        <taxon>Embryophyta</taxon>
        <taxon>Tracheophyta</taxon>
        <taxon>Spermatophyta</taxon>
        <taxon>Magnoliopsida</taxon>
        <taxon>eudicotyledons</taxon>
        <taxon>Gunneridae</taxon>
        <taxon>Pentapetalae</taxon>
        <taxon>rosids</taxon>
        <taxon>fabids</taxon>
        <taxon>Malpighiales</taxon>
        <taxon>Euphorbiaceae</taxon>
        <taxon>Crotonoideae</taxon>
        <taxon>Manihoteae</taxon>
        <taxon>Manihot</taxon>
    </lineage>
</organism>
<evidence type="ECO:0000313" key="1">
    <source>
        <dbReference type="EMBL" id="KAG8638973.1"/>
    </source>
</evidence>
<feature type="non-terminal residue" evidence="1">
    <location>
        <position position="1"/>
    </location>
</feature>
<sequence>MRSIQKTKLPLAPTLGHHLAHRLVEVGVSEVFSVPGDSNMTLLDYFIDEGGLKLVGCCSELNAGYAADGYARARGVSACAVTFTVGGLSILNAIAGAYSQDLAVICIVGGPNSNDYGSNTILHHAIGLPDFSQELQCFRPVTCHQAIINDLEHAQEQIDRAITACLEESKPVYISICCNLVAIPHPTLVQDPIPLVFSSKMSNHMGPEVAVEAAAEFLNKAVKPVLVAGPRLRVAKACNAFVELADSSGYAIAVMPAAKGLVPENFPHFTGTYWGAASTLYTAEIVETADASLFAGPIFDDLSSLGHSLLFNKKKAIIAEPERVIIPNMPVFWRVSLKKFLEKLAKRLEYNTSAYENYKRICVPEALPLQSVPNKDLKVNVLFKHIQKMLSGDMFLLAEAGDSWFHCQKLKLPQGCGYESQLLYALIGWSIGATLGLAQAEPDKRVIACIGDGSFQMAPQEVSTMLRLGHNSIIFLINNGGYTTEVEIHDGPYNVIKNWSYGGLVNTINNEQGTCWTTKVGSEEEVIAAIETAMGDKKNCLCFIEVIVHRDDTSKELLQFGCRLAASNGRPPKS</sequence>